<proteinExistence type="predicted"/>
<dbReference type="PROSITE" id="PS51257">
    <property type="entry name" value="PROKAR_LIPOPROTEIN"/>
    <property type="match status" value="1"/>
</dbReference>
<reference evidence="1 2" key="1">
    <citation type="submission" date="2020-03" db="EMBL/GenBank/DDBJ databases">
        <title>Genomic Encyclopedia of Type Strains, Phase IV (KMG-V): Genome sequencing to study the core and pangenomes of soil and plant-associated prokaryotes.</title>
        <authorList>
            <person name="Whitman W."/>
        </authorList>
    </citation>
    <scope>NUCLEOTIDE SEQUENCE [LARGE SCALE GENOMIC DNA]</scope>
    <source>
        <strain evidence="1 2">1B</strain>
    </source>
</reference>
<comment type="caution">
    <text evidence="1">The sequence shown here is derived from an EMBL/GenBank/DDBJ whole genome shotgun (WGS) entry which is preliminary data.</text>
</comment>
<dbReference type="EMBL" id="JAAVTK010000006">
    <property type="protein sequence ID" value="NKI89758.1"/>
    <property type="molecule type" value="Genomic_DNA"/>
</dbReference>
<protein>
    <recommendedName>
        <fullName evidence="3">Lipoprotein</fullName>
    </recommendedName>
</protein>
<evidence type="ECO:0000313" key="2">
    <source>
        <dbReference type="Proteomes" id="UP000717634"/>
    </source>
</evidence>
<organism evidence="1 2">
    <name type="scientific">Hymenobacter artigasi</name>
    <dbReference type="NCBI Taxonomy" id="2719616"/>
    <lineage>
        <taxon>Bacteria</taxon>
        <taxon>Pseudomonadati</taxon>
        <taxon>Bacteroidota</taxon>
        <taxon>Cytophagia</taxon>
        <taxon>Cytophagales</taxon>
        <taxon>Hymenobacteraceae</taxon>
        <taxon>Hymenobacter</taxon>
    </lineage>
</organism>
<evidence type="ECO:0000313" key="1">
    <source>
        <dbReference type="EMBL" id="NKI89758.1"/>
    </source>
</evidence>
<dbReference type="Proteomes" id="UP000717634">
    <property type="component" value="Unassembled WGS sequence"/>
</dbReference>
<gene>
    <name evidence="1" type="ORF">HBN54_002357</name>
</gene>
<keyword evidence="2" id="KW-1185">Reference proteome</keyword>
<name>A0ABX1HHN2_9BACT</name>
<evidence type="ECO:0008006" key="3">
    <source>
        <dbReference type="Google" id="ProtNLM"/>
    </source>
</evidence>
<dbReference type="RefSeq" id="WP_168673384.1">
    <property type="nucleotide sequence ID" value="NZ_JAAVTK010000006.1"/>
</dbReference>
<sequence>MHFLSKQARISFLSLFLLTGCQDKSTDTAQSVTKPHTAIDSVTSPRPAATPVTSAADAITQQMRPLLGGAWLNTTYAAYLQKTRSPRRAQGHWDTSGITEILIDSLSFKGDSMAVAIGAANHEGLPLRYVHLRKSTAANSWPTTSNAEEIGDDLLEISFRHQIHNADTLLYLDQRNKKTGRVTTTAFQRLRGSSGAGAALQSPPLQIPLSRFVNGLSFAGTHSMNDSTGRVSSVHFTADGNVQGLPGYKTYQVNTDFEGPFHELDTVFLDIYKKTQAEFAFAANGDTIRLYTVHDDTTTYKRQRGRLRYTLIRKSRN</sequence>
<accession>A0ABX1HHN2</accession>